<keyword evidence="2" id="KW-0804">Transcription</keyword>
<dbReference type="EMBL" id="CP003332">
    <property type="protein sequence ID" value="AFJ60467.1"/>
    <property type="molecule type" value="Genomic_DNA"/>
</dbReference>
<sequence>MIVQHFFTYFIIRLLCAFVKTSTLRGRFITHSHKKEDAELLPIHRQQTLLEWLKEEGALKISDISERFGVSEMTVYRDVNQLADANRIIRTPGGITLPPASERSANQCGYCLRPIQHSYSVQLITVSQAVEQMCCIHCAILRYEDKKEEVSHVICKDFLLQTTLTAASAYFLVHADIDLHCCRPQAIPFSTLDYAERFQKGFGGVICTFDEAADIILHDRQKGCTCSKT</sequence>
<dbReference type="PANTHER" id="PTHR41247:SF1">
    <property type="entry name" value="HTH-TYPE TRANSCRIPTIONAL REPRESSOR YCNK"/>
    <property type="match status" value="1"/>
</dbReference>
<dbReference type="PATRIC" id="fig|1126211.3.peg.374"/>
<evidence type="ECO:0000313" key="5">
    <source>
        <dbReference type="Proteomes" id="UP000002878"/>
    </source>
</evidence>
<accession>I2C1E3</accession>
<dbReference type="SUPFAM" id="SSF160387">
    <property type="entry name" value="NosL/MerB-like"/>
    <property type="match status" value="1"/>
</dbReference>
<dbReference type="Proteomes" id="UP000002878">
    <property type="component" value="Chromosome"/>
</dbReference>
<dbReference type="AlphaFoldDB" id="I2C1E3"/>
<dbReference type="PROSITE" id="PS51000">
    <property type="entry name" value="HTH_DEOR_2"/>
    <property type="match status" value="1"/>
</dbReference>
<reference evidence="4 5" key="1">
    <citation type="journal article" date="2012" name="J. Biotechnol.">
        <title>Genome sequence of the plant growth promoting strain Bacillus amyloliquefaciens subsp. plantarum B9601-Y2 and expression of mersacidin and other secondary metabolites.</title>
        <authorList>
            <person name="He P."/>
            <person name="Hao K."/>
            <person name="Blom J."/>
            <person name="Ruckert C."/>
            <person name="Vater J."/>
            <person name="Mao Z."/>
            <person name="Wu Y."/>
            <person name="Hou M."/>
            <person name="He P."/>
            <person name="He Y."/>
            <person name="Borriss R."/>
        </authorList>
    </citation>
    <scope>NUCLEOTIDE SEQUENCE [LARGE SCALE GENOMIC DNA]</scope>
    <source>
        <strain evidence="4">Y2</strain>
    </source>
</reference>
<gene>
    <name evidence="4" type="primary">glpR</name>
    <name evidence="4" type="ORF">MUS_0385</name>
</gene>
<dbReference type="Pfam" id="PF08220">
    <property type="entry name" value="HTH_DeoR"/>
    <property type="match status" value="1"/>
</dbReference>
<proteinExistence type="predicted"/>
<dbReference type="SUPFAM" id="SSF46785">
    <property type="entry name" value="Winged helix' DNA-binding domain"/>
    <property type="match status" value="1"/>
</dbReference>
<evidence type="ECO:0000313" key="4">
    <source>
        <dbReference type="EMBL" id="AFJ60467.1"/>
    </source>
</evidence>
<dbReference type="InterPro" id="IPR001034">
    <property type="entry name" value="DeoR_HTH"/>
</dbReference>
<evidence type="ECO:0000259" key="3">
    <source>
        <dbReference type="PROSITE" id="PS51000"/>
    </source>
</evidence>
<dbReference type="PRINTS" id="PR00037">
    <property type="entry name" value="HTHLACR"/>
</dbReference>
<dbReference type="InterPro" id="IPR036390">
    <property type="entry name" value="WH_DNA-bd_sf"/>
</dbReference>
<evidence type="ECO:0000256" key="2">
    <source>
        <dbReference type="ARBA" id="ARBA00023163"/>
    </source>
</evidence>
<dbReference type="HOGENOM" id="CLU_1425421_0_0_9"/>
<dbReference type="Gene3D" id="1.10.10.10">
    <property type="entry name" value="Winged helix-like DNA-binding domain superfamily/Winged helix DNA-binding domain"/>
    <property type="match status" value="1"/>
</dbReference>
<feature type="domain" description="HTH deoR-type" evidence="3">
    <location>
        <begin position="42"/>
        <end position="97"/>
    </location>
</feature>
<dbReference type="GO" id="GO:0003700">
    <property type="term" value="F:DNA-binding transcription factor activity"/>
    <property type="evidence" value="ECO:0007669"/>
    <property type="project" value="InterPro"/>
</dbReference>
<organism evidence="4 5">
    <name type="scientific">Bacillus amyloliquefaciens (strain Y2)</name>
    <name type="common">Bacillus amyloliquefaciens subsp. plantarum (strain B9601-Y2)</name>
    <dbReference type="NCBI Taxonomy" id="1155777"/>
    <lineage>
        <taxon>Bacteria</taxon>
        <taxon>Bacillati</taxon>
        <taxon>Bacillota</taxon>
        <taxon>Bacilli</taxon>
        <taxon>Bacillales</taxon>
        <taxon>Bacillaceae</taxon>
        <taxon>Bacillus</taxon>
        <taxon>Bacillus amyloliquefaciens group</taxon>
    </lineage>
</organism>
<protein>
    <submittedName>
        <fullName evidence="4">Glycerol-3-phosphate regulon repressor</fullName>
    </submittedName>
</protein>
<keyword evidence="1" id="KW-0805">Transcription regulation</keyword>
<name>I2C1E3_BACAY</name>
<dbReference type="InterPro" id="IPR036388">
    <property type="entry name" value="WH-like_DNA-bd_sf"/>
</dbReference>
<evidence type="ECO:0000256" key="1">
    <source>
        <dbReference type="ARBA" id="ARBA00023015"/>
    </source>
</evidence>
<dbReference type="SMART" id="SM00420">
    <property type="entry name" value="HTH_DEOR"/>
    <property type="match status" value="1"/>
</dbReference>
<dbReference type="KEGG" id="bqy:MUS_0385"/>
<dbReference type="InterPro" id="IPR008719">
    <property type="entry name" value="N2O_reductase_NosL"/>
</dbReference>
<dbReference type="PANTHER" id="PTHR41247">
    <property type="entry name" value="HTH-TYPE TRANSCRIPTIONAL REPRESSOR YCNK"/>
    <property type="match status" value="1"/>
</dbReference>